<reference evidence="2 3" key="1">
    <citation type="submission" date="2024-03" db="EMBL/GenBank/DDBJ databases">
        <title>Novel Streptomyces species of biotechnological and ecological value are a feature of Machair soil.</title>
        <authorList>
            <person name="Prole J.R."/>
            <person name="Goodfellow M."/>
            <person name="Allenby N."/>
            <person name="Ward A.C."/>
        </authorList>
    </citation>
    <scope>NUCLEOTIDE SEQUENCE [LARGE SCALE GENOMIC DNA]</scope>
    <source>
        <strain evidence="2 3">MS1.HAVA.3</strain>
    </source>
</reference>
<dbReference type="PROSITE" id="PS50943">
    <property type="entry name" value="HTH_CROC1"/>
    <property type="match status" value="1"/>
</dbReference>
<dbReference type="InterPro" id="IPR010982">
    <property type="entry name" value="Lambda_DNA-bd_dom_sf"/>
</dbReference>
<gene>
    <name evidence="2" type="ORF">WKI68_17425</name>
</gene>
<dbReference type="InterPro" id="IPR001387">
    <property type="entry name" value="Cro/C1-type_HTH"/>
</dbReference>
<dbReference type="Pfam" id="PF19054">
    <property type="entry name" value="DUF5753"/>
    <property type="match status" value="1"/>
</dbReference>
<evidence type="ECO:0000313" key="3">
    <source>
        <dbReference type="Proteomes" id="UP001382904"/>
    </source>
</evidence>
<accession>A0ABU8U5U0</accession>
<dbReference type="Gene3D" id="1.10.260.40">
    <property type="entry name" value="lambda repressor-like DNA-binding domains"/>
    <property type="match status" value="1"/>
</dbReference>
<dbReference type="Pfam" id="PF13560">
    <property type="entry name" value="HTH_31"/>
    <property type="match status" value="1"/>
</dbReference>
<dbReference type="CDD" id="cd00093">
    <property type="entry name" value="HTH_XRE"/>
    <property type="match status" value="1"/>
</dbReference>
<protein>
    <submittedName>
        <fullName evidence="2">Helix-turn-helix transcriptional regulator</fullName>
    </submittedName>
</protein>
<organism evidence="2 3">
    <name type="scientific">Streptomyces caledonius</name>
    <dbReference type="NCBI Taxonomy" id="3134107"/>
    <lineage>
        <taxon>Bacteria</taxon>
        <taxon>Bacillati</taxon>
        <taxon>Actinomycetota</taxon>
        <taxon>Actinomycetes</taxon>
        <taxon>Kitasatosporales</taxon>
        <taxon>Streptomycetaceae</taxon>
        <taxon>Streptomyces</taxon>
    </lineage>
</organism>
<dbReference type="InterPro" id="IPR043917">
    <property type="entry name" value="DUF5753"/>
</dbReference>
<dbReference type="Proteomes" id="UP001382904">
    <property type="component" value="Unassembled WGS sequence"/>
</dbReference>
<comment type="caution">
    <text evidence="2">The sequence shown here is derived from an EMBL/GenBank/DDBJ whole genome shotgun (WGS) entry which is preliminary data.</text>
</comment>
<evidence type="ECO:0000259" key="1">
    <source>
        <dbReference type="PROSITE" id="PS50943"/>
    </source>
</evidence>
<feature type="domain" description="HTH cro/C1-type" evidence="1">
    <location>
        <begin position="18"/>
        <end position="71"/>
    </location>
</feature>
<sequence length="283" mass="31274">MTARTSPTARQQRVGAELRRMRVVADVSAESAAGVLSVSRSQLSAIEQGLRAVSTERLRTLASHCGVVDERYIAGLTVLAQPPERGWWEAYRGTIPAGLLDVSELEWHATRMHTVQTVHLPGLLHQGAYARAVFGSVIPALPASEVELRVAHRMRRQQVLEGDGARPYTGYVHEAALRMQFGGRRATREQLEYLCAVSERDTITLRVLSVEAGAFPGAGHAMLYAEGAVRLLDTVQLDSAHGPDFTHDEPQLTKYRSHLQWMDQHALSEDASRDFIHAIARDL</sequence>
<proteinExistence type="predicted"/>
<keyword evidence="3" id="KW-1185">Reference proteome</keyword>
<dbReference type="SUPFAM" id="SSF47413">
    <property type="entry name" value="lambda repressor-like DNA-binding domains"/>
    <property type="match status" value="1"/>
</dbReference>
<name>A0ABU8U5U0_9ACTN</name>
<evidence type="ECO:0000313" key="2">
    <source>
        <dbReference type="EMBL" id="MEJ8642699.1"/>
    </source>
</evidence>
<dbReference type="EMBL" id="JBBKAM010000002">
    <property type="protein sequence ID" value="MEJ8642699.1"/>
    <property type="molecule type" value="Genomic_DNA"/>
</dbReference>